<sequence length="125" mass="13423">MGLRNKTALRIKNRVFLSPPGGAGAVSPAAPVQLRAERGRREQQQRDGDGGHGNRPASPLHQRGRDGTNLLSIYFVVPCLIRFALRVSQGVRAAGLHGGGADGEEPVHPVPRTGRAEDQEVPRRP</sequence>
<feature type="region of interest" description="Disordered" evidence="1">
    <location>
        <begin position="94"/>
        <end position="125"/>
    </location>
</feature>
<evidence type="ECO:0000313" key="2">
    <source>
        <dbReference type="EMBL" id="GIY06318.1"/>
    </source>
</evidence>
<keyword evidence="3" id="KW-1185">Reference proteome</keyword>
<name>A0AAV4QG33_9ARAC</name>
<proteinExistence type="predicted"/>
<comment type="caution">
    <text evidence="2">The sequence shown here is derived from an EMBL/GenBank/DDBJ whole genome shotgun (WGS) entry which is preliminary data.</text>
</comment>
<protein>
    <submittedName>
        <fullName evidence="2">Uncharacterized protein</fullName>
    </submittedName>
</protein>
<dbReference type="EMBL" id="BPLQ01004198">
    <property type="protein sequence ID" value="GIY06318.1"/>
    <property type="molecule type" value="Genomic_DNA"/>
</dbReference>
<evidence type="ECO:0000313" key="3">
    <source>
        <dbReference type="Proteomes" id="UP001054837"/>
    </source>
</evidence>
<accession>A0AAV4QG33</accession>
<dbReference type="AlphaFoldDB" id="A0AAV4QG33"/>
<reference evidence="2 3" key="1">
    <citation type="submission" date="2021-06" db="EMBL/GenBank/DDBJ databases">
        <title>Caerostris darwini draft genome.</title>
        <authorList>
            <person name="Kono N."/>
            <person name="Arakawa K."/>
        </authorList>
    </citation>
    <scope>NUCLEOTIDE SEQUENCE [LARGE SCALE GENOMIC DNA]</scope>
</reference>
<feature type="compositionally biased region" description="Basic and acidic residues" evidence="1">
    <location>
        <begin position="35"/>
        <end position="52"/>
    </location>
</feature>
<feature type="compositionally biased region" description="Basic and acidic residues" evidence="1">
    <location>
        <begin position="114"/>
        <end position="125"/>
    </location>
</feature>
<dbReference type="Proteomes" id="UP001054837">
    <property type="component" value="Unassembled WGS sequence"/>
</dbReference>
<feature type="region of interest" description="Disordered" evidence="1">
    <location>
        <begin position="16"/>
        <end position="65"/>
    </location>
</feature>
<gene>
    <name evidence="2" type="ORF">CDAR_569061</name>
</gene>
<evidence type="ECO:0000256" key="1">
    <source>
        <dbReference type="SAM" id="MobiDB-lite"/>
    </source>
</evidence>
<organism evidence="2 3">
    <name type="scientific">Caerostris darwini</name>
    <dbReference type="NCBI Taxonomy" id="1538125"/>
    <lineage>
        <taxon>Eukaryota</taxon>
        <taxon>Metazoa</taxon>
        <taxon>Ecdysozoa</taxon>
        <taxon>Arthropoda</taxon>
        <taxon>Chelicerata</taxon>
        <taxon>Arachnida</taxon>
        <taxon>Araneae</taxon>
        <taxon>Araneomorphae</taxon>
        <taxon>Entelegynae</taxon>
        <taxon>Araneoidea</taxon>
        <taxon>Araneidae</taxon>
        <taxon>Caerostris</taxon>
    </lineage>
</organism>